<reference evidence="2" key="1">
    <citation type="submission" date="2012-08" db="EMBL/GenBank/DDBJ databases">
        <title>The Genome Sequence of Wuchereria bancrofti.</title>
        <authorList>
            <person name="Nutman T.B."/>
            <person name="Fink D.L."/>
            <person name="Russ C."/>
            <person name="Young S."/>
            <person name="Zeng Q."/>
            <person name="Koehrsen M."/>
            <person name="Alvarado L."/>
            <person name="Berlin A."/>
            <person name="Chapman S.B."/>
            <person name="Chen Z."/>
            <person name="Freedman E."/>
            <person name="Gellesch M."/>
            <person name="Goldberg J."/>
            <person name="Griggs A."/>
            <person name="Gujja S."/>
            <person name="Heilman E.R."/>
            <person name="Heiman D."/>
            <person name="Hepburn T."/>
            <person name="Howarth C."/>
            <person name="Jen D."/>
            <person name="Larson L."/>
            <person name="Lewis B."/>
            <person name="Mehta T."/>
            <person name="Park D."/>
            <person name="Pearson M."/>
            <person name="Roberts A."/>
            <person name="Saif S."/>
            <person name="Shea T."/>
            <person name="Shenoy N."/>
            <person name="Sisk P."/>
            <person name="Stolte C."/>
            <person name="Sykes S."/>
            <person name="Walk T."/>
            <person name="White J."/>
            <person name="Yandava C."/>
            <person name="Haas B."/>
            <person name="Henn M.R."/>
            <person name="Nusbaum C."/>
            <person name="Birren B."/>
        </authorList>
    </citation>
    <scope>NUCLEOTIDE SEQUENCE [LARGE SCALE GENOMIC DNA]</scope>
    <source>
        <strain evidence="2">NA</strain>
    </source>
</reference>
<dbReference type="AlphaFoldDB" id="J9F3I4"/>
<proteinExistence type="predicted"/>
<accession>J9F3I4</accession>
<comment type="caution">
    <text evidence="1">The sequence shown here is derived from an EMBL/GenBank/DDBJ whole genome shotgun (WGS) entry which is preliminary data.</text>
</comment>
<evidence type="ECO:0000313" key="1">
    <source>
        <dbReference type="EMBL" id="EJW89058.1"/>
    </source>
</evidence>
<protein>
    <submittedName>
        <fullName evidence="1">Uncharacterized protein</fullName>
    </submittedName>
</protein>
<evidence type="ECO:0000313" key="2">
    <source>
        <dbReference type="Proteomes" id="UP000004810"/>
    </source>
</evidence>
<sequence length="116" mass="13426">MSAMLFEDSHWEYTQTEFFGKSPHGYARDSYITTSTTCQEPVDLINRGLVSTHRYFRENVISKKETGDESGSTLITRKKDGKTLTKVRINRTQHWYITESSVTIIPLESLPPFINY</sequence>
<name>J9F3I4_WUCBA</name>
<gene>
    <name evidence="1" type="ORF">WUBG_00033</name>
</gene>
<organism evidence="1 2">
    <name type="scientific">Wuchereria bancrofti</name>
    <dbReference type="NCBI Taxonomy" id="6293"/>
    <lineage>
        <taxon>Eukaryota</taxon>
        <taxon>Metazoa</taxon>
        <taxon>Ecdysozoa</taxon>
        <taxon>Nematoda</taxon>
        <taxon>Chromadorea</taxon>
        <taxon>Rhabditida</taxon>
        <taxon>Spirurina</taxon>
        <taxon>Spiruromorpha</taxon>
        <taxon>Filarioidea</taxon>
        <taxon>Onchocercidae</taxon>
        <taxon>Wuchereria</taxon>
    </lineage>
</organism>
<dbReference type="EMBL" id="ADBV01000004">
    <property type="protein sequence ID" value="EJW89058.1"/>
    <property type="molecule type" value="Genomic_DNA"/>
</dbReference>
<dbReference type="Proteomes" id="UP000004810">
    <property type="component" value="Unassembled WGS sequence"/>
</dbReference>